<evidence type="ECO:0000313" key="4">
    <source>
        <dbReference type="Proteomes" id="UP000192330"/>
    </source>
</evidence>
<sequence>MSGGNEVARNLLAQEPGRDYRHANAADIPNIAPQKRKRHNSGTFYRVTPSTGDPFRIVVTGRDRWALEELRRVGAKGCTPIDNPAPRWSAYVFNLRALGLDIETVTEPHGGDYAGHHGRYVLRSGVTLDWKGGAA</sequence>
<proteinExistence type="predicted"/>
<organism evidence="3 4">
    <name type="scientific">Primorskyibacter flagellatus</name>
    <dbReference type="NCBI Taxonomy" id="1387277"/>
    <lineage>
        <taxon>Bacteria</taxon>
        <taxon>Pseudomonadati</taxon>
        <taxon>Pseudomonadota</taxon>
        <taxon>Alphaproteobacteria</taxon>
        <taxon>Rhodobacterales</taxon>
        <taxon>Roseobacteraceae</taxon>
        <taxon>Primorskyibacter</taxon>
    </lineage>
</organism>
<evidence type="ECO:0000313" key="3">
    <source>
        <dbReference type="EMBL" id="SMC67598.1"/>
    </source>
</evidence>
<name>A0A1W2B5D7_9RHOB</name>
<evidence type="ECO:0000256" key="1">
    <source>
        <dbReference type="SAM" id="MobiDB-lite"/>
    </source>
</evidence>
<keyword evidence="4" id="KW-1185">Reference proteome</keyword>
<accession>A0A1W2B5D7</accession>
<dbReference type="Pfam" id="PF22324">
    <property type="entry name" value="HTH_91"/>
    <property type="match status" value="1"/>
</dbReference>
<dbReference type="STRING" id="1387277.SAMN06295998_103483"/>
<dbReference type="EMBL" id="FWYD01000003">
    <property type="protein sequence ID" value="SMC67598.1"/>
    <property type="molecule type" value="Genomic_DNA"/>
</dbReference>
<dbReference type="InterPro" id="IPR054382">
    <property type="entry name" value="wHTH_alphaproteobact"/>
</dbReference>
<gene>
    <name evidence="3" type="ORF">SAMN06295998_103483</name>
</gene>
<dbReference type="RefSeq" id="WP_235866575.1">
    <property type="nucleotide sequence ID" value="NZ_FWYD01000003.1"/>
</dbReference>
<protein>
    <recommendedName>
        <fullName evidence="2">Winged helix domain-containing protein</fullName>
    </recommendedName>
</protein>
<feature type="domain" description="Winged helix" evidence="2">
    <location>
        <begin position="57"/>
        <end position="128"/>
    </location>
</feature>
<reference evidence="3 4" key="1">
    <citation type="submission" date="2017-04" db="EMBL/GenBank/DDBJ databases">
        <authorList>
            <person name="Afonso C.L."/>
            <person name="Miller P.J."/>
            <person name="Scott M.A."/>
            <person name="Spackman E."/>
            <person name="Goraichik I."/>
            <person name="Dimitrov K.M."/>
            <person name="Suarez D.L."/>
            <person name="Swayne D.E."/>
        </authorList>
    </citation>
    <scope>NUCLEOTIDE SEQUENCE [LARGE SCALE GENOMIC DNA]</scope>
    <source>
        <strain evidence="3 4">CGMCC 1.12644</strain>
    </source>
</reference>
<evidence type="ECO:0000259" key="2">
    <source>
        <dbReference type="Pfam" id="PF22324"/>
    </source>
</evidence>
<feature type="region of interest" description="Disordered" evidence="1">
    <location>
        <begin position="1"/>
        <end position="46"/>
    </location>
</feature>
<dbReference type="Proteomes" id="UP000192330">
    <property type="component" value="Unassembled WGS sequence"/>
</dbReference>
<dbReference type="AlphaFoldDB" id="A0A1W2B5D7"/>